<evidence type="ECO:0000256" key="3">
    <source>
        <dbReference type="ARBA" id="ARBA00022692"/>
    </source>
</evidence>
<comment type="subcellular location">
    <subcellularLocation>
        <location evidence="1">Cell membrane</location>
        <topology evidence="1">Multi-pass membrane protein</topology>
    </subcellularLocation>
</comment>
<dbReference type="GO" id="GO:0005886">
    <property type="term" value="C:plasma membrane"/>
    <property type="evidence" value="ECO:0007669"/>
    <property type="project" value="UniProtKB-SubCell"/>
</dbReference>
<dbReference type="PANTHER" id="PTHR35007:SF1">
    <property type="entry name" value="PILUS ASSEMBLY PROTEIN"/>
    <property type="match status" value="1"/>
</dbReference>
<keyword evidence="4 6" id="KW-1133">Transmembrane helix</keyword>
<dbReference type="InterPro" id="IPR018076">
    <property type="entry name" value="T2SS_GspF_dom"/>
</dbReference>
<reference evidence="8 9" key="1">
    <citation type="submission" date="2015-03" db="EMBL/GenBank/DDBJ databases">
        <title>Genome assembly of Sandaracinus amylolyticus DSM 53668.</title>
        <authorList>
            <person name="Sharma G."/>
            <person name="Subramanian S."/>
        </authorList>
    </citation>
    <scope>NUCLEOTIDE SEQUENCE [LARGE SCALE GENOMIC DNA]</scope>
    <source>
        <strain evidence="8 9">DSM 53668</strain>
    </source>
</reference>
<evidence type="ECO:0000256" key="4">
    <source>
        <dbReference type="ARBA" id="ARBA00022989"/>
    </source>
</evidence>
<dbReference type="KEGG" id="samy:DB32_002375"/>
<feature type="domain" description="Type II secretion system protein GspF" evidence="7">
    <location>
        <begin position="121"/>
        <end position="242"/>
    </location>
</feature>
<evidence type="ECO:0000313" key="8">
    <source>
        <dbReference type="EMBL" id="AKF05226.1"/>
    </source>
</evidence>
<dbReference type="Pfam" id="PF00482">
    <property type="entry name" value="T2SSF"/>
    <property type="match status" value="1"/>
</dbReference>
<organism evidence="8 9">
    <name type="scientific">Sandaracinus amylolyticus</name>
    <dbReference type="NCBI Taxonomy" id="927083"/>
    <lineage>
        <taxon>Bacteria</taxon>
        <taxon>Pseudomonadati</taxon>
        <taxon>Myxococcota</taxon>
        <taxon>Polyangia</taxon>
        <taxon>Polyangiales</taxon>
        <taxon>Sandaracinaceae</taxon>
        <taxon>Sandaracinus</taxon>
    </lineage>
</organism>
<feature type="transmembrane region" description="Helical" evidence="6">
    <location>
        <begin position="57"/>
        <end position="77"/>
    </location>
</feature>
<protein>
    <submittedName>
        <fullName evidence="8">Flp pilus assembly protein TadB</fullName>
    </submittedName>
</protein>
<evidence type="ECO:0000259" key="7">
    <source>
        <dbReference type="Pfam" id="PF00482"/>
    </source>
</evidence>
<dbReference type="PANTHER" id="PTHR35007">
    <property type="entry name" value="INTEGRAL MEMBRANE PROTEIN-RELATED"/>
    <property type="match status" value="1"/>
</dbReference>
<evidence type="ECO:0000256" key="1">
    <source>
        <dbReference type="ARBA" id="ARBA00004651"/>
    </source>
</evidence>
<evidence type="ECO:0000313" key="9">
    <source>
        <dbReference type="Proteomes" id="UP000034883"/>
    </source>
</evidence>
<evidence type="ECO:0000256" key="5">
    <source>
        <dbReference type="ARBA" id="ARBA00023136"/>
    </source>
</evidence>
<evidence type="ECO:0000256" key="2">
    <source>
        <dbReference type="ARBA" id="ARBA00022475"/>
    </source>
</evidence>
<feature type="transmembrane region" description="Helical" evidence="6">
    <location>
        <begin position="257"/>
        <end position="277"/>
    </location>
</feature>
<proteinExistence type="predicted"/>
<dbReference type="AlphaFoldDB" id="A0A0F6YGY6"/>
<name>A0A0F6YGY6_9BACT</name>
<feature type="transmembrane region" description="Helical" evidence="6">
    <location>
        <begin position="6"/>
        <end position="27"/>
    </location>
</feature>
<dbReference type="EMBL" id="CP011125">
    <property type="protein sequence ID" value="AKF05226.1"/>
    <property type="molecule type" value="Genomic_DNA"/>
</dbReference>
<evidence type="ECO:0000256" key="6">
    <source>
        <dbReference type="SAM" id="Phobius"/>
    </source>
</evidence>
<keyword evidence="3 6" id="KW-0812">Transmembrane</keyword>
<dbReference type="STRING" id="927083.DB32_002375"/>
<keyword evidence="2" id="KW-1003">Cell membrane</keyword>
<feature type="transmembrane region" description="Helical" evidence="6">
    <location>
        <begin position="228"/>
        <end position="245"/>
    </location>
</feature>
<sequence>MLSMGWTAIAALALTGFGLLGAAWSQLGRDDSRTKRAWERYVVLLDRDVSFLRLEIAALRFAQIQLAISVALFFLALVLRNPMPVFLAPLVFGAPLAFLRRARDKRVASMEDQLDGWMMGLANTLRATPALGEAIDYSSKIVGAPLADEFDFLLKERSLGVPLDDALRNTGARIGSRAIGAVLSTLVVGRTTGGSLPEILETSAAQLREMARLDGVIRTKTAEGRSQAWVLALMPFGLLAAIQAVDHDFFEPLLLSVTGWIVIAISTALWAIAVFSAKKILEIDV</sequence>
<accession>A0A0F6YGY6</accession>
<feature type="transmembrane region" description="Helical" evidence="6">
    <location>
        <begin position="83"/>
        <end position="99"/>
    </location>
</feature>
<gene>
    <name evidence="8" type="ORF">DB32_002375</name>
</gene>
<keyword evidence="5 6" id="KW-0472">Membrane</keyword>
<keyword evidence="9" id="KW-1185">Reference proteome</keyword>
<dbReference type="Proteomes" id="UP000034883">
    <property type="component" value="Chromosome"/>
</dbReference>